<organism evidence="1 2">
    <name type="scientific">Neophaeococcomyces mojaviensis</name>
    <dbReference type="NCBI Taxonomy" id="3383035"/>
    <lineage>
        <taxon>Eukaryota</taxon>
        <taxon>Fungi</taxon>
        <taxon>Dikarya</taxon>
        <taxon>Ascomycota</taxon>
        <taxon>Pezizomycotina</taxon>
        <taxon>Eurotiomycetes</taxon>
        <taxon>Chaetothyriomycetidae</taxon>
        <taxon>Chaetothyriales</taxon>
        <taxon>Chaetothyriales incertae sedis</taxon>
        <taxon>Neophaeococcomyces</taxon>
    </lineage>
</organism>
<protein>
    <submittedName>
        <fullName evidence="1">Uncharacterized protein</fullName>
    </submittedName>
</protein>
<dbReference type="Proteomes" id="UP001172386">
    <property type="component" value="Unassembled WGS sequence"/>
</dbReference>
<comment type="caution">
    <text evidence="1">The sequence shown here is derived from an EMBL/GenBank/DDBJ whole genome shotgun (WGS) entry which is preliminary data.</text>
</comment>
<gene>
    <name evidence="1" type="ORF">H2198_006677</name>
</gene>
<evidence type="ECO:0000313" key="2">
    <source>
        <dbReference type="Proteomes" id="UP001172386"/>
    </source>
</evidence>
<reference evidence="1" key="1">
    <citation type="submission" date="2022-10" db="EMBL/GenBank/DDBJ databases">
        <title>Culturing micro-colonial fungi from biological soil crusts in the Mojave desert and describing Neophaeococcomyces mojavensis, and introducing the new genera and species Taxawa tesnikishii.</title>
        <authorList>
            <person name="Kurbessoian T."/>
            <person name="Stajich J.E."/>
        </authorList>
    </citation>
    <scope>NUCLEOTIDE SEQUENCE</scope>
    <source>
        <strain evidence="1">JES_112</strain>
    </source>
</reference>
<proteinExistence type="predicted"/>
<evidence type="ECO:0000313" key="1">
    <source>
        <dbReference type="EMBL" id="KAJ9654277.1"/>
    </source>
</evidence>
<accession>A0ACC3A261</accession>
<keyword evidence="2" id="KW-1185">Reference proteome</keyword>
<dbReference type="EMBL" id="JAPDRQ010000126">
    <property type="protein sequence ID" value="KAJ9654277.1"/>
    <property type="molecule type" value="Genomic_DNA"/>
</dbReference>
<sequence>MAYTGRLVIVAGGLGGLGSATANLLHSKGAHLALLYAPFEASRREDALSEAFGTTSPERVTTVECDITDEASVTNAFEKIAKTTESTKAFPSILINAAGYVSVEPLASTSIEEARKNIMPNLLGPLIVSKAFYHLYTTHSSEPESKPPGRIVSISSQAAHVALDGHGPYCASKAGLNALTRSMALEWGPVGITANTVSPTVALTVLGKKAWADDTKREKMLAQIPTGRFALPEEIAAAIEHLCQDGSGMINGADVRIDGGFTIR</sequence>
<name>A0ACC3A261_9EURO</name>